<name>H9N9G5_ERYCB</name>
<dbReference type="PANTHER" id="PTHR31642">
    <property type="entry name" value="TRICHOTHECENE 3-O-ACETYLTRANSFERASE"/>
    <property type="match status" value="1"/>
</dbReference>
<evidence type="ECO:0000256" key="3">
    <source>
        <dbReference type="ARBA" id="ARBA00023315"/>
    </source>
</evidence>
<comment type="similarity">
    <text evidence="1">Belongs to the plant acyltransferase family.</text>
</comment>
<dbReference type="PANTHER" id="PTHR31642:SF309">
    <property type="entry name" value="SHIKIMATE O-HYDROXYCINNAMOYLTRANSFERASE"/>
    <property type="match status" value="1"/>
</dbReference>
<sequence length="433" mass="48468">MKIKESTIVRPARETPTTRLQSSNLDLLVARIHLLTVYFYKPTSSENFFDAKVLKEGLSQALVHFYPVAGRLQRDENGRIEIDCNGEGVLFVEAESSRVMDDFGDFTPSFEMLELVPEVDYSDHISSFPLLILQLTSFRCGGVCLGVGWHHTLADGCSAMHFINSWSDVTRGLSVHIPPFIDRTPLAAGNPPTPTFHHAEYDPPPSINTLDQNGKYQSSEKPACTKILKLTLDQINTLKATSKQQDGATKYSTYETLAAHIWRCMCMARELDADQPTRLYIATDGRSRLRPPLPSGYFGNVIFTTTVTSLSGDIKTETLVQTIKRLRESLKRMDNEYLRSALDHLQVQPDLGALVRGPTTFKSPNLNVNSWISLPTHDADFGWGRPLHMGPASVLYEGTVYILKTPAKDGGLSVIIRLEDDILQRFETLLFDF</sequence>
<dbReference type="InterPro" id="IPR023213">
    <property type="entry name" value="CAT-like_dom_sf"/>
</dbReference>
<dbReference type="Pfam" id="PF02458">
    <property type="entry name" value="Transferase"/>
    <property type="match status" value="1"/>
</dbReference>
<keyword evidence="3 4" id="KW-0012">Acyltransferase</keyword>
<dbReference type="InterPro" id="IPR050317">
    <property type="entry name" value="Plant_Fungal_Acyltransferase"/>
</dbReference>
<evidence type="ECO:0000256" key="1">
    <source>
        <dbReference type="ARBA" id="ARBA00009861"/>
    </source>
</evidence>
<dbReference type="EMBL" id="JQ413187">
    <property type="protein sequence ID" value="AFF19203.1"/>
    <property type="molecule type" value="mRNA"/>
</dbReference>
<dbReference type="AlphaFoldDB" id="H9N9G5"/>
<gene>
    <name evidence="4" type="primary">HQT1</name>
</gene>
<keyword evidence="2 4" id="KW-0808">Transferase</keyword>
<dbReference type="GO" id="GO:0047205">
    <property type="term" value="F:quinate O-hydroxycinnamoyltransferase activity"/>
    <property type="evidence" value="ECO:0007669"/>
    <property type="project" value="UniProtKB-EC"/>
</dbReference>
<dbReference type="FunFam" id="3.30.559.10:FF:000008">
    <property type="entry name" value="Tryptamine hydroxycinnamoyl transferase"/>
    <property type="match status" value="1"/>
</dbReference>
<dbReference type="EC" id="2.3.1.99" evidence="4"/>
<dbReference type="FunFam" id="3.30.559.10:FF:000015">
    <property type="entry name" value="Spermidine hydroxycinnamoyl transferase"/>
    <property type="match status" value="1"/>
</dbReference>
<evidence type="ECO:0000256" key="2">
    <source>
        <dbReference type="ARBA" id="ARBA00022679"/>
    </source>
</evidence>
<accession>H9N9G5</accession>
<evidence type="ECO:0000313" key="4">
    <source>
        <dbReference type="EMBL" id="AFF19203.1"/>
    </source>
</evidence>
<reference evidence="4" key="1">
    <citation type="submission" date="2012-01" db="EMBL/GenBank/DDBJ databases">
        <authorList>
            <person name="D'Auria J.C."/>
            <person name="Pardo Torre J.C."/>
        </authorList>
    </citation>
    <scope>NUCLEOTIDE SEQUENCE</scope>
    <source>
        <tissue evidence="4">Young expanding leaves</tissue>
    </source>
</reference>
<protein>
    <submittedName>
        <fullName evidence="4">Hydroxycinnamoyl-CoA:quinate hydroxycinnamoyltransferase</fullName>
        <ecNumber evidence="4">2.3.1.99</ecNumber>
    </submittedName>
</protein>
<organism evidence="4">
    <name type="scientific">Erythroxylum coca</name>
    <name type="common">Coca plant</name>
    <dbReference type="NCBI Taxonomy" id="289672"/>
    <lineage>
        <taxon>Eukaryota</taxon>
        <taxon>Viridiplantae</taxon>
        <taxon>Streptophyta</taxon>
        <taxon>Embryophyta</taxon>
        <taxon>Tracheophyta</taxon>
        <taxon>Spermatophyta</taxon>
        <taxon>Magnoliopsida</taxon>
        <taxon>eudicotyledons</taxon>
        <taxon>Gunneridae</taxon>
        <taxon>Pentapetalae</taxon>
        <taxon>rosids</taxon>
        <taxon>fabids</taxon>
        <taxon>Malpighiales</taxon>
        <taxon>Erythroxylaceae</taxon>
        <taxon>Erythroxylum</taxon>
    </lineage>
</organism>
<proteinExistence type="evidence at transcript level"/>
<dbReference type="Gene3D" id="3.30.559.10">
    <property type="entry name" value="Chloramphenicol acetyltransferase-like domain"/>
    <property type="match status" value="2"/>
</dbReference>